<keyword evidence="4" id="KW-1185">Reference proteome</keyword>
<feature type="domain" description="Guanylate-binding protein N-terminal" evidence="2">
    <location>
        <begin position="18"/>
        <end position="74"/>
    </location>
</feature>
<comment type="caution">
    <text evidence="3">The sequence shown here is derived from an EMBL/GenBank/DDBJ whole genome shotgun (WGS) entry which is preliminary data.</text>
</comment>
<organism evidence="3 4">
    <name type="scientific">Symbiodinium microadriaticum</name>
    <name type="common">Dinoflagellate</name>
    <name type="synonym">Zooxanthella microadriatica</name>
    <dbReference type="NCBI Taxonomy" id="2951"/>
    <lineage>
        <taxon>Eukaryota</taxon>
        <taxon>Sar</taxon>
        <taxon>Alveolata</taxon>
        <taxon>Dinophyceae</taxon>
        <taxon>Suessiales</taxon>
        <taxon>Symbiodiniaceae</taxon>
        <taxon>Symbiodinium</taxon>
    </lineage>
</organism>
<evidence type="ECO:0000256" key="1">
    <source>
        <dbReference type="SAM" id="MobiDB-lite"/>
    </source>
</evidence>
<dbReference type="InterPro" id="IPR015894">
    <property type="entry name" value="Guanylate-bd_N"/>
</dbReference>
<sequence length="499" mass="55621">MAETLVEAIALLIRQIRLLQNAASQLAIGRKQSVRVIAIVGLFEKGKTWLINQLFGVNLPSGTLHETDGLSFLWIPKKRMLLIDSAGVQSPVSYCAQPTAGNEQSVDDALFDAKSTESFLFDMISRMASHMVFVVNSFTSLEQQYVEMLRRKYVARQVHKELIVVHNMLNVKDAEVAHQLFEKQVTTCYSGDLSTMGQLIFTAKKDKGPPVHHIGLCYESSPAGDAFNDQNRQYLLQSLEHRESETEMVLQDQLREHLSELLKMFVSTEIPEQAAGSERAFGIDFRPGSELTSSAEEQMPKSYVCGGVFSLQLDEGAEPKMRTRGVISPLGELIGYDATFEPNVNLYEETTDAGEVQRKILIECPGVAMEDIELDDESLSAGFQLAITKRAQIDEQAENIRKVDGWPFRQQQGRWERAFLVELTDGKFEDPVMELRQDGILEITMKKKKQKNGIARLGYKSDRVDPAAAPSESAASSWVPVSVQGQQQESPEQLGTAGV</sequence>
<dbReference type="PANTHER" id="PTHR34726:SF3">
    <property type="entry name" value="GUANYLATE-BINDING PROTEIN N-TERMINAL DOMAIN-CONTAINING PROTEIN-RELATED"/>
    <property type="match status" value="1"/>
</dbReference>
<evidence type="ECO:0000259" key="2">
    <source>
        <dbReference type="Pfam" id="PF02263"/>
    </source>
</evidence>
<dbReference type="GO" id="GO:0003924">
    <property type="term" value="F:GTPase activity"/>
    <property type="evidence" value="ECO:0007669"/>
    <property type="project" value="InterPro"/>
</dbReference>
<dbReference type="Gene3D" id="3.40.50.300">
    <property type="entry name" value="P-loop containing nucleotide triphosphate hydrolases"/>
    <property type="match status" value="1"/>
</dbReference>
<feature type="compositionally biased region" description="Polar residues" evidence="1">
    <location>
        <begin position="484"/>
        <end position="493"/>
    </location>
</feature>
<evidence type="ECO:0000313" key="3">
    <source>
        <dbReference type="EMBL" id="OLP94808.1"/>
    </source>
</evidence>
<dbReference type="InterPro" id="IPR027417">
    <property type="entry name" value="P-loop_NTPase"/>
</dbReference>
<dbReference type="OrthoDB" id="2135133at2759"/>
<dbReference type="EMBL" id="LSRX01000527">
    <property type="protein sequence ID" value="OLP94808.1"/>
    <property type="molecule type" value="Genomic_DNA"/>
</dbReference>
<protein>
    <recommendedName>
        <fullName evidence="2">Guanylate-binding protein N-terminal domain-containing protein</fullName>
    </recommendedName>
</protein>
<proteinExistence type="predicted"/>
<dbReference type="PANTHER" id="PTHR34726">
    <property type="entry name" value="GBP DOMAIN-CONTAINING PROTEIN"/>
    <property type="match status" value="1"/>
</dbReference>
<accession>A0A1Q9DHZ4</accession>
<feature type="region of interest" description="Disordered" evidence="1">
    <location>
        <begin position="459"/>
        <end position="499"/>
    </location>
</feature>
<dbReference type="AlphaFoldDB" id="A0A1Q9DHZ4"/>
<name>A0A1Q9DHZ4_SYMMI</name>
<reference evidence="3 4" key="1">
    <citation type="submission" date="2016-02" db="EMBL/GenBank/DDBJ databases">
        <title>Genome analysis of coral dinoflagellate symbionts highlights evolutionary adaptations to a symbiotic lifestyle.</title>
        <authorList>
            <person name="Aranda M."/>
            <person name="Li Y."/>
            <person name="Liew Y.J."/>
            <person name="Baumgarten S."/>
            <person name="Simakov O."/>
            <person name="Wilson M."/>
            <person name="Piel J."/>
            <person name="Ashoor H."/>
            <person name="Bougouffa S."/>
            <person name="Bajic V.B."/>
            <person name="Ryu T."/>
            <person name="Ravasi T."/>
            <person name="Bayer T."/>
            <person name="Micklem G."/>
            <person name="Kim H."/>
            <person name="Bhak J."/>
            <person name="Lajeunesse T.C."/>
            <person name="Voolstra C.R."/>
        </authorList>
    </citation>
    <scope>NUCLEOTIDE SEQUENCE [LARGE SCALE GENOMIC DNA]</scope>
    <source>
        <strain evidence="3 4">CCMP2467</strain>
    </source>
</reference>
<dbReference type="Pfam" id="PF02263">
    <property type="entry name" value="GBP"/>
    <property type="match status" value="1"/>
</dbReference>
<dbReference type="Proteomes" id="UP000186817">
    <property type="component" value="Unassembled WGS sequence"/>
</dbReference>
<dbReference type="SUPFAM" id="SSF52540">
    <property type="entry name" value="P-loop containing nucleoside triphosphate hydrolases"/>
    <property type="match status" value="1"/>
</dbReference>
<dbReference type="GO" id="GO:0005525">
    <property type="term" value="F:GTP binding"/>
    <property type="evidence" value="ECO:0007669"/>
    <property type="project" value="InterPro"/>
</dbReference>
<feature type="compositionally biased region" description="Low complexity" evidence="1">
    <location>
        <begin position="466"/>
        <end position="483"/>
    </location>
</feature>
<evidence type="ECO:0000313" key="4">
    <source>
        <dbReference type="Proteomes" id="UP000186817"/>
    </source>
</evidence>
<gene>
    <name evidence="3" type="ORF">AK812_SmicGene23133</name>
</gene>